<accession>A0A0A8ZG13</accession>
<dbReference type="AlphaFoldDB" id="A0A0A8ZG13"/>
<protein>
    <submittedName>
        <fullName evidence="1">Uncharacterized protein</fullName>
    </submittedName>
</protein>
<evidence type="ECO:0000313" key="1">
    <source>
        <dbReference type="EMBL" id="JAD35655.1"/>
    </source>
</evidence>
<sequence length="34" mass="3673">MLWSPLILVTSPFLVSIDAKRTSMGTVSSTSMIC</sequence>
<reference evidence="1" key="1">
    <citation type="submission" date="2014-09" db="EMBL/GenBank/DDBJ databases">
        <authorList>
            <person name="Magalhaes I.L.F."/>
            <person name="Oliveira U."/>
            <person name="Santos F.R."/>
            <person name="Vidigal T.H.D.A."/>
            <person name="Brescovit A.D."/>
            <person name="Santos A.J."/>
        </authorList>
    </citation>
    <scope>NUCLEOTIDE SEQUENCE</scope>
    <source>
        <tissue evidence="1">Shoot tissue taken approximately 20 cm above the soil surface</tissue>
    </source>
</reference>
<organism evidence="1">
    <name type="scientific">Arundo donax</name>
    <name type="common">Giant reed</name>
    <name type="synonym">Donax arundinaceus</name>
    <dbReference type="NCBI Taxonomy" id="35708"/>
    <lineage>
        <taxon>Eukaryota</taxon>
        <taxon>Viridiplantae</taxon>
        <taxon>Streptophyta</taxon>
        <taxon>Embryophyta</taxon>
        <taxon>Tracheophyta</taxon>
        <taxon>Spermatophyta</taxon>
        <taxon>Magnoliopsida</taxon>
        <taxon>Liliopsida</taxon>
        <taxon>Poales</taxon>
        <taxon>Poaceae</taxon>
        <taxon>PACMAD clade</taxon>
        <taxon>Arundinoideae</taxon>
        <taxon>Arundineae</taxon>
        <taxon>Arundo</taxon>
    </lineage>
</organism>
<reference evidence="1" key="2">
    <citation type="journal article" date="2015" name="Data Brief">
        <title>Shoot transcriptome of the giant reed, Arundo donax.</title>
        <authorList>
            <person name="Barrero R.A."/>
            <person name="Guerrero F.D."/>
            <person name="Moolhuijzen P."/>
            <person name="Goolsby J.A."/>
            <person name="Tidwell J."/>
            <person name="Bellgard S.E."/>
            <person name="Bellgard M.I."/>
        </authorList>
    </citation>
    <scope>NUCLEOTIDE SEQUENCE</scope>
    <source>
        <tissue evidence="1">Shoot tissue taken approximately 20 cm above the soil surface</tissue>
    </source>
</reference>
<name>A0A0A8ZG13_ARUDO</name>
<dbReference type="EMBL" id="GBRH01262240">
    <property type="protein sequence ID" value="JAD35655.1"/>
    <property type="molecule type" value="Transcribed_RNA"/>
</dbReference>
<proteinExistence type="predicted"/>